<keyword evidence="2" id="KW-0472">Membrane</keyword>
<evidence type="ECO:0000313" key="3">
    <source>
        <dbReference type="EMBL" id="GAA3493796.1"/>
    </source>
</evidence>
<gene>
    <name evidence="3" type="ORF">GCM10019016_008950</name>
</gene>
<evidence type="ECO:0000313" key="4">
    <source>
        <dbReference type="Proteomes" id="UP001501455"/>
    </source>
</evidence>
<sequence>MPIPLAGWCPDGFVRAVLGSDSPAPDDRYAPEHEDSGGGLLDFLASTQMILLMVLGVLAVVLLVWVHFMHRREDRNLDREAPRGPAPQAQDREGE</sequence>
<keyword evidence="2" id="KW-0812">Transmembrane</keyword>
<accession>A0ABP6THF0</accession>
<comment type="caution">
    <text evidence="3">The sequence shown here is derived from an EMBL/GenBank/DDBJ whole genome shotgun (WGS) entry which is preliminary data.</text>
</comment>
<name>A0ABP6THF0_9ACTN</name>
<evidence type="ECO:0000256" key="1">
    <source>
        <dbReference type="SAM" id="MobiDB-lite"/>
    </source>
</evidence>
<protein>
    <submittedName>
        <fullName evidence="3">Uncharacterized protein</fullName>
    </submittedName>
</protein>
<keyword evidence="2" id="KW-1133">Transmembrane helix</keyword>
<organism evidence="3 4">
    <name type="scientific">Streptomyces prasinosporus</name>
    <dbReference type="NCBI Taxonomy" id="68256"/>
    <lineage>
        <taxon>Bacteria</taxon>
        <taxon>Bacillati</taxon>
        <taxon>Actinomycetota</taxon>
        <taxon>Actinomycetes</taxon>
        <taxon>Kitasatosporales</taxon>
        <taxon>Streptomycetaceae</taxon>
        <taxon>Streptomyces</taxon>
        <taxon>Streptomyces albogriseolus group</taxon>
    </lineage>
</organism>
<evidence type="ECO:0000256" key="2">
    <source>
        <dbReference type="SAM" id="Phobius"/>
    </source>
</evidence>
<dbReference type="Proteomes" id="UP001501455">
    <property type="component" value="Unassembled WGS sequence"/>
</dbReference>
<proteinExistence type="predicted"/>
<keyword evidence="4" id="KW-1185">Reference proteome</keyword>
<feature type="transmembrane region" description="Helical" evidence="2">
    <location>
        <begin position="49"/>
        <end position="69"/>
    </location>
</feature>
<dbReference type="EMBL" id="BAAAXF010000014">
    <property type="protein sequence ID" value="GAA3493796.1"/>
    <property type="molecule type" value="Genomic_DNA"/>
</dbReference>
<feature type="region of interest" description="Disordered" evidence="1">
    <location>
        <begin position="76"/>
        <end position="95"/>
    </location>
</feature>
<reference evidence="4" key="1">
    <citation type="journal article" date="2019" name="Int. J. Syst. Evol. Microbiol.">
        <title>The Global Catalogue of Microorganisms (GCM) 10K type strain sequencing project: providing services to taxonomists for standard genome sequencing and annotation.</title>
        <authorList>
            <consortium name="The Broad Institute Genomics Platform"/>
            <consortium name="The Broad Institute Genome Sequencing Center for Infectious Disease"/>
            <person name="Wu L."/>
            <person name="Ma J."/>
        </authorList>
    </citation>
    <scope>NUCLEOTIDE SEQUENCE [LARGE SCALE GENOMIC DNA]</scope>
    <source>
        <strain evidence="4">JCM 4816</strain>
    </source>
</reference>